<evidence type="ECO:0000256" key="2">
    <source>
        <dbReference type="ARBA" id="ARBA00022989"/>
    </source>
</evidence>
<dbReference type="RefSeq" id="WP_280658748.1">
    <property type="nucleotide sequence ID" value="NZ_CP120373.1"/>
</dbReference>
<dbReference type="Proteomes" id="UP001229355">
    <property type="component" value="Chromosome 1"/>
</dbReference>
<name>A0ABY8DCB2_9HYPH</name>
<feature type="transmembrane region" description="Helical" evidence="4">
    <location>
        <begin position="212"/>
        <end position="232"/>
    </location>
</feature>
<feature type="transmembrane region" description="Helical" evidence="4">
    <location>
        <begin position="135"/>
        <end position="153"/>
    </location>
</feature>
<feature type="transmembrane region" description="Helical" evidence="4">
    <location>
        <begin position="278"/>
        <end position="296"/>
    </location>
</feature>
<feature type="transmembrane region" description="Helical" evidence="4">
    <location>
        <begin position="302"/>
        <end position="326"/>
    </location>
</feature>
<feature type="domain" description="Major facilitator superfamily (MFS) profile" evidence="5">
    <location>
        <begin position="211"/>
        <end position="399"/>
    </location>
</feature>
<proteinExistence type="predicted"/>
<keyword evidence="3 4" id="KW-0472">Membrane</keyword>
<dbReference type="EMBL" id="CP120373">
    <property type="protein sequence ID" value="WEX86681.1"/>
    <property type="molecule type" value="Genomic_DNA"/>
</dbReference>
<dbReference type="InterPro" id="IPR020846">
    <property type="entry name" value="MFS_dom"/>
</dbReference>
<feature type="transmembrane region" description="Helical" evidence="4">
    <location>
        <begin position="75"/>
        <end position="96"/>
    </location>
</feature>
<keyword evidence="1 4" id="KW-0812">Transmembrane</keyword>
<feature type="transmembrane region" description="Helical" evidence="4">
    <location>
        <begin position="41"/>
        <end position="63"/>
    </location>
</feature>
<evidence type="ECO:0000256" key="4">
    <source>
        <dbReference type="SAM" id="Phobius"/>
    </source>
</evidence>
<dbReference type="SUPFAM" id="SSF103473">
    <property type="entry name" value="MFS general substrate transporter"/>
    <property type="match status" value="1"/>
</dbReference>
<dbReference type="PANTHER" id="PTHR23534:SF1">
    <property type="entry name" value="MAJOR FACILITATOR SUPERFAMILY PROTEIN"/>
    <property type="match status" value="1"/>
</dbReference>
<feature type="transmembrane region" description="Helical" evidence="4">
    <location>
        <begin position="338"/>
        <end position="359"/>
    </location>
</feature>
<gene>
    <name evidence="6" type="ORF">PZN02_002996</name>
</gene>
<evidence type="ECO:0000313" key="7">
    <source>
        <dbReference type="Proteomes" id="UP001229355"/>
    </source>
</evidence>
<accession>A0ABY8DCB2</accession>
<protein>
    <submittedName>
        <fullName evidence="6">MFS transporter</fullName>
    </submittedName>
</protein>
<organism evidence="6 7">
    <name type="scientific">Sinorhizobium garamanticum</name>
    <dbReference type="NCBI Taxonomy" id="680247"/>
    <lineage>
        <taxon>Bacteria</taxon>
        <taxon>Pseudomonadati</taxon>
        <taxon>Pseudomonadota</taxon>
        <taxon>Alphaproteobacteria</taxon>
        <taxon>Hyphomicrobiales</taxon>
        <taxon>Rhizobiaceae</taxon>
        <taxon>Sinorhizobium/Ensifer group</taxon>
        <taxon>Sinorhizobium</taxon>
    </lineage>
</organism>
<dbReference type="InterPro" id="IPR036259">
    <property type="entry name" value="MFS_trans_sf"/>
</dbReference>
<evidence type="ECO:0000256" key="3">
    <source>
        <dbReference type="ARBA" id="ARBA00023136"/>
    </source>
</evidence>
<evidence type="ECO:0000313" key="6">
    <source>
        <dbReference type="EMBL" id="WEX86681.1"/>
    </source>
</evidence>
<reference evidence="6 7" key="1">
    <citation type="submission" date="2023-03" db="EMBL/GenBank/DDBJ databases">
        <authorList>
            <person name="Kaur S."/>
            <person name="Espinosa-Saiz D."/>
            <person name="Velazquez E."/>
            <person name="Menendez E."/>
            <person name="diCenzo G.C."/>
        </authorList>
    </citation>
    <scope>NUCLEOTIDE SEQUENCE [LARGE SCALE GENOMIC DNA]</scope>
    <source>
        <strain evidence="6 7">LMG 24692</strain>
    </source>
</reference>
<sequence>MSGRGMHRQVFLLASAQALFQTVSVLVMTVGGLAGSKIAPSPALATMPIAAMFLGTAVATFPASMWMSRVGRRPGFVLGALLGVAGGVTAALGIWIANLVLLSLGTMLVGAYQAFAQFYRFAASEVADEAFRPRAISLVLGGGIVAAFAGPTVARFGGPLLEAEYLGSFLLLSLVSLLAAAILLGLKVPAATSAASSLANGRPWMAIVSQPAYLVALFGAATGYGVMILAMTATPIAMVHHHHDLSTAATVIQLHVLGMFLPSFFTGSLIARFGVLRIMFVGVMVLAGHVLMTLSGTGFGSFAAALILLGIGWNFLYIGGTTLLITTYTPAEKGRAQAINDMTIFVVGLACSFGAGALLQGLGWQTLNLALLPWLAVAALAVLWLGYRQRRLFKPAHAG</sequence>
<dbReference type="PROSITE" id="PS50850">
    <property type="entry name" value="MFS"/>
    <property type="match status" value="1"/>
</dbReference>
<evidence type="ECO:0000259" key="5">
    <source>
        <dbReference type="PROSITE" id="PS50850"/>
    </source>
</evidence>
<feature type="transmembrane region" description="Helical" evidence="4">
    <location>
        <begin position="371"/>
        <end position="387"/>
    </location>
</feature>
<feature type="transmembrane region" description="Helical" evidence="4">
    <location>
        <begin position="165"/>
        <end position="186"/>
    </location>
</feature>
<feature type="transmembrane region" description="Helical" evidence="4">
    <location>
        <begin position="252"/>
        <end position="271"/>
    </location>
</feature>
<evidence type="ECO:0000256" key="1">
    <source>
        <dbReference type="ARBA" id="ARBA00022692"/>
    </source>
</evidence>
<dbReference type="Gene3D" id="1.20.1250.20">
    <property type="entry name" value="MFS general substrate transporter like domains"/>
    <property type="match status" value="1"/>
</dbReference>
<feature type="transmembrane region" description="Helical" evidence="4">
    <location>
        <begin position="102"/>
        <end position="123"/>
    </location>
</feature>
<dbReference type="Pfam" id="PF07690">
    <property type="entry name" value="MFS_1"/>
    <property type="match status" value="1"/>
</dbReference>
<dbReference type="PANTHER" id="PTHR23534">
    <property type="entry name" value="MFS PERMEASE"/>
    <property type="match status" value="1"/>
</dbReference>
<dbReference type="InterPro" id="IPR011701">
    <property type="entry name" value="MFS"/>
</dbReference>
<keyword evidence="7" id="KW-1185">Reference proteome</keyword>
<keyword evidence="2 4" id="KW-1133">Transmembrane helix</keyword>